<comment type="caution">
    <text evidence="2">The sequence shown here is derived from an EMBL/GenBank/DDBJ whole genome shotgun (WGS) entry which is preliminary data.</text>
</comment>
<evidence type="ECO:0000313" key="2">
    <source>
        <dbReference type="EMBL" id="CAL8116026.1"/>
    </source>
</evidence>
<dbReference type="PANTHER" id="PTHR13147:SF5">
    <property type="entry name" value="FOUR-JOINTED BOX PROTEIN 1"/>
    <property type="match status" value="1"/>
</dbReference>
<dbReference type="PANTHER" id="PTHR13147">
    <property type="entry name" value="FOUR-JOINTED BOX PROTEIN 1"/>
    <property type="match status" value="1"/>
</dbReference>
<keyword evidence="1" id="KW-1133">Transmembrane helix</keyword>
<name>A0ABP1R4H7_9HEXA</name>
<evidence type="ECO:0000313" key="3">
    <source>
        <dbReference type="Proteomes" id="UP001642540"/>
    </source>
</evidence>
<evidence type="ECO:0008006" key="4">
    <source>
        <dbReference type="Google" id="ProtNLM"/>
    </source>
</evidence>
<dbReference type="Proteomes" id="UP001642540">
    <property type="component" value="Unassembled WGS sequence"/>
</dbReference>
<organism evidence="2 3">
    <name type="scientific">Orchesella dallaii</name>
    <dbReference type="NCBI Taxonomy" id="48710"/>
    <lineage>
        <taxon>Eukaryota</taxon>
        <taxon>Metazoa</taxon>
        <taxon>Ecdysozoa</taxon>
        <taxon>Arthropoda</taxon>
        <taxon>Hexapoda</taxon>
        <taxon>Collembola</taxon>
        <taxon>Entomobryomorpha</taxon>
        <taxon>Entomobryoidea</taxon>
        <taxon>Orchesellidae</taxon>
        <taxon>Orchesellinae</taxon>
        <taxon>Orchesella</taxon>
    </lineage>
</organism>
<evidence type="ECO:0000256" key="1">
    <source>
        <dbReference type="SAM" id="Phobius"/>
    </source>
</evidence>
<keyword evidence="3" id="KW-1185">Reference proteome</keyword>
<sequence length="570" mass="64004">MEVNCECEPNSGIPKCTCDQVRCDTTFNSQYSKNCCRSSASYWAHASSRDTCRCSNPKLPTSSADPSISTISNCSRAYSVTSKEMASWRYPVSSCFSPCISVRRLNRPYTEQRMRCFLTTIIAFCLGISVGALLPFFFPPAEIFPLSPSHSSGGVTKSISEAMLSFPPPPQKESLVALHPIEPTFDVALQSVMDSMPSASLPISKVAFVDNNLNEVAEKREQSSIKVLPAVDGIYWSDWVERILPRGFSDEEVSSWRSLVANSSVTNVEAGCGRMQNRLVTYENGKKACCRYRQNFDQIQGEIFSFYLSQLLQIRNLAPSTMDAIDSKNSKWSSVQNQIQDSQWVDEKPVVLTEFVDNLAPAFIPELLRSSTRRVHPPDVSSITLPEATESQMNSSDGHALDNIRELAQWSDLIVFDYLTANLDRMVNNLYNLQWNPSMMEAPAHNLAKDTSSGLLVFLDNESGLLHGYRLLDKYEHYHRLMLDSLCIFRKSTAEAIERLHAYGSIQPLFKSILSQFAGSQMLPMIPDKSIKVLNQRINSVHRQIQKCQSLYANRDQIHSDKINSNSLSL</sequence>
<reference evidence="2 3" key="1">
    <citation type="submission" date="2024-08" db="EMBL/GenBank/DDBJ databases">
        <authorList>
            <person name="Cucini C."/>
            <person name="Frati F."/>
        </authorList>
    </citation>
    <scope>NUCLEOTIDE SEQUENCE [LARGE SCALE GENOMIC DNA]</scope>
</reference>
<proteinExistence type="predicted"/>
<dbReference type="PRINTS" id="PR02072">
    <property type="entry name" value="4JOINTEDBOX1"/>
</dbReference>
<keyword evidence="1" id="KW-0812">Transmembrane</keyword>
<keyword evidence="1" id="KW-0472">Membrane</keyword>
<dbReference type="EMBL" id="CAXLJM020000051">
    <property type="protein sequence ID" value="CAL8116026.1"/>
    <property type="molecule type" value="Genomic_DNA"/>
</dbReference>
<dbReference type="InterPro" id="IPR024868">
    <property type="entry name" value="FJX1/FJ"/>
</dbReference>
<feature type="transmembrane region" description="Helical" evidence="1">
    <location>
        <begin position="116"/>
        <end position="138"/>
    </location>
</feature>
<gene>
    <name evidence="2" type="ORF">ODALV1_LOCUS17122</name>
</gene>
<protein>
    <recommendedName>
        <fullName evidence="4">Extracellular serine/threonine protein kinase four-jointed</fullName>
    </recommendedName>
</protein>
<accession>A0ABP1R4H7</accession>